<dbReference type="InterPro" id="IPR001650">
    <property type="entry name" value="Helicase_C-like"/>
</dbReference>
<dbReference type="InterPro" id="IPR006935">
    <property type="entry name" value="Helicase/UvrB_N"/>
</dbReference>
<sequence>MTFKLRPYQSETIAKILDSMRQGNKRIIVQQPPRTGKTVIMADIARRTTDKGNRVMFLIHRKEVLDQAKATFKADGVDMDLATMGMVQTLTRRVKTLPEPRLIFIDEAHHAIAKSYQRILKAFPNAYVLLFTATPVRTGHDQLDKITDAIIPGKSIKWLTDQGYLAPFQYFSMPNIDTTKLKKSSTGDYTSESMDEAIDKAVYGDVIEQYNLHAKGMQAVCYSYSVASAKMLADRFNEAGISAVEVDGETPDEQRDDLVQQFRDQKINVLVNVNLFTEGVDLPNVDCVIMVRPTQSLALYLQFAMRCLNPRPGKMAVIIDHVENWKRFGTPSADRDWEQAIITRKKRKKADPTPPTVQCNQCMMVWELKDLINGCCPNCGFKITKDRKPVHLVKVDLVEIDQETENARYEADHRVAMAKQIIGNRLMQAVADKTVGQLSSIEELKAYGKLHGFKPGWAWYQAKNRGWA</sequence>
<keyword evidence="3" id="KW-0547">Nucleotide-binding</keyword>
<feature type="domain" description="Helicase ATP-binding" evidence="1">
    <location>
        <begin position="18"/>
        <end position="153"/>
    </location>
</feature>
<dbReference type="PROSITE" id="PS51192">
    <property type="entry name" value="HELICASE_ATP_BIND_1"/>
    <property type="match status" value="1"/>
</dbReference>
<evidence type="ECO:0000313" key="4">
    <source>
        <dbReference type="Proteomes" id="UP001220670"/>
    </source>
</evidence>
<dbReference type="Gene3D" id="3.40.50.300">
    <property type="entry name" value="P-loop containing nucleotide triphosphate hydrolases"/>
    <property type="match status" value="2"/>
</dbReference>
<evidence type="ECO:0000259" key="2">
    <source>
        <dbReference type="PROSITE" id="PS51194"/>
    </source>
</evidence>
<protein>
    <submittedName>
        <fullName evidence="3">DEAD/DEAH box helicase</fullName>
    </submittedName>
</protein>
<dbReference type="InterPro" id="IPR014001">
    <property type="entry name" value="Helicase_ATP-bd"/>
</dbReference>
<dbReference type="RefSeq" id="WP_272209135.1">
    <property type="nucleotide sequence ID" value="NZ_JAQOMW010000021.1"/>
</dbReference>
<dbReference type="EMBL" id="JAQONE010000023">
    <property type="protein sequence ID" value="MDC2830035.1"/>
    <property type="molecule type" value="Genomic_DNA"/>
</dbReference>
<organism evidence="3 4">
    <name type="scientific">Limosilactobacillus mucosae</name>
    <name type="common">Lactobacillus mucosae</name>
    <dbReference type="NCBI Taxonomy" id="97478"/>
    <lineage>
        <taxon>Bacteria</taxon>
        <taxon>Bacillati</taxon>
        <taxon>Bacillota</taxon>
        <taxon>Bacilli</taxon>
        <taxon>Lactobacillales</taxon>
        <taxon>Lactobacillaceae</taxon>
        <taxon>Limosilactobacillus</taxon>
    </lineage>
</organism>
<dbReference type="GO" id="GO:0003677">
    <property type="term" value="F:DNA binding"/>
    <property type="evidence" value="ECO:0007669"/>
    <property type="project" value="InterPro"/>
</dbReference>
<dbReference type="GO" id="GO:0005524">
    <property type="term" value="F:ATP binding"/>
    <property type="evidence" value="ECO:0007669"/>
    <property type="project" value="InterPro"/>
</dbReference>
<dbReference type="GO" id="GO:0016787">
    <property type="term" value="F:hydrolase activity"/>
    <property type="evidence" value="ECO:0007669"/>
    <property type="project" value="InterPro"/>
</dbReference>
<keyword evidence="3" id="KW-0067">ATP-binding</keyword>
<dbReference type="InterPro" id="IPR027417">
    <property type="entry name" value="P-loop_NTPase"/>
</dbReference>
<reference evidence="3" key="1">
    <citation type="submission" date="2023-01" db="EMBL/GenBank/DDBJ databases">
        <title>Genome analysis of 13 Lactobacillus isolated from gut of wild boar.</title>
        <authorList>
            <person name="Papp P."/>
            <person name="Libisch B."/>
            <person name="Nagy T."/>
            <person name="Olasz F."/>
        </authorList>
    </citation>
    <scope>NUCLEOTIDE SEQUENCE</scope>
    <source>
        <strain evidence="3">F146</strain>
    </source>
</reference>
<dbReference type="GO" id="GO:0004386">
    <property type="term" value="F:helicase activity"/>
    <property type="evidence" value="ECO:0007669"/>
    <property type="project" value="UniProtKB-KW"/>
</dbReference>
<dbReference type="AlphaFoldDB" id="A0AAJ1MAR3"/>
<dbReference type="SMART" id="SM00490">
    <property type="entry name" value="HELICc"/>
    <property type="match status" value="1"/>
</dbReference>
<name>A0AAJ1MAR3_LIMMU</name>
<dbReference type="SUPFAM" id="SSF52540">
    <property type="entry name" value="P-loop containing nucleoside triphosphate hydrolases"/>
    <property type="match status" value="1"/>
</dbReference>
<feature type="domain" description="Helicase C-terminal" evidence="2">
    <location>
        <begin position="206"/>
        <end position="361"/>
    </location>
</feature>
<evidence type="ECO:0000259" key="1">
    <source>
        <dbReference type="PROSITE" id="PS51192"/>
    </source>
</evidence>
<gene>
    <name evidence="3" type="ORF">PO250_06965</name>
</gene>
<keyword evidence="3" id="KW-0378">Hydrolase</keyword>
<dbReference type="Pfam" id="PF04851">
    <property type="entry name" value="ResIII"/>
    <property type="match status" value="2"/>
</dbReference>
<dbReference type="Pfam" id="PF00271">
    <property type="entry name" value="Helicase_C"/>
    <property type="match status" value="1"/>
</dbReference>
<dbReference type="PROSITE" id="PS51194">
    <property type="entry name" value="HELICASE_CTER"/>
    <property type="match status" value="1"/>
</dbReference>
<dbReference type="SMART" id="SM00487">
    <property type="entry name" value="DEXDc"/>
    <property type="match status" value="1"/>
</dbReference>
<keyword evidence="3" id="KW-0347">Helicase</keyword>
<dbReference type="InterPro" id="IPR050742">
    <property type="entry name" value="Helicase_Restrict-Modif_Enz"/>
</dbReference>
<dbReference type="PANTHER" id="PTHR47396:SF1">
    <property type="entry name" value="ATP-DEPENDENT HELICASE IRC3-RELATED"/>
    <property type="match status" value="1"/>
</dbReference>
<dbReference type="GO" id="GO:0005829">
    <property type="term" value="C:cytosol"/>
    <property type="evidence" value="ECO:0007669"/>
    <property type="project" value="TreeGrafter"/>
</dbReference>
<dbReference type="Proteomes" id="UP001220670">
    <property type="component" value="Unassembled WGS sequence"/>
</dbReference>
<accession>A0AAJ1MAR3</accession>
<proteinExistence type="predicted"/>
<dbReference type="PANTHER" id="PTHR47396">
    <property type="entry name" value="TYPE I RESTRICTION ENZYME ECOKI R PROTEIN"/>
    <property type="match status" value="1"/>
</dbReference>
<comment type="caution">
    <text evidence="3">The sequence shown here is derived from an EMBL/GenBank/DDBJ whole genome shotgun (WGS) entry which is preliminary data.</text>
</comment>
<evidence type="ECO:0000313" key="3">
    <source>
        <dbReference type="EMBL" id="MDC2830035.1"/>
    </source>
</evidence>